<proteinExistence type="predicted"/>
<dbReference type="RefSeq" id="XP_025560913.1">
    <property type="nucleotide sequence ID" value="XM_025713180.1"/>
</dbReference>
<dbReference type="GeneID" id="37217772"/>
<organism evidence="2 3">
    <name type="scientific">Aspergillus vadensis (strain CBS 113365 / IMI 142717 / IBT 24658)</name>
    <dbReference type="NCBI Taxonomy" id="1448311"/>
    <lineage>
        <taxon>Eukaryota</taxon>
        <taxon>Fungi</taxon>
        <taxon>Dikarya</taxon>
        <taxon>Ascomycota</taxon>
        <taxon>Pezizomycotina</taxon>
        <taxon>Eurotiomycetes</taxon>
        <taxon>Eurotiomycetidae</taxon>
        <taxon>Eurotiales</taxon>
        <taxon>Aspergillaceae</taxon>
        <taxon>Aspergillus</taxon>
        <taxon>Aspergillus subgen. Circumdati</taxon>
    </lineage>
</organism>
<dbReference type="EMBL" id="KZ821631">
    <property type="protein sequence ID" value="PYH67119.1"/>
    <property type="molecule type" value="Genomic_DNA"/>
</dbReference>
<feature type="region of interest" description="Disordered" evidence="1">
    <location>
        <begin position="20"/>
        <end position="50"/>
    </location>
</feature>
<sequence length="118" mass="13104">MNELRNVLASVEKKLHSGIRPEVSLPTESAPSDNKRPDSQAVSDESILTEKIDGSERDGARVVDGVVTIQLLEHLIDMADGRTLMSLFCEYDPSSVLQCSEPSYYTFQEKMLICIVQS</sequence>
<dbReference type="AlphaFoldDB" id="A0A319B3N1"/>
<evidence type="ECO:0000313" key="2">
    <source>
        <dbReference type="EMBL" id="PYH67119.1"/>
    </source>
</evidence>
<evidence type="ECO:0000256" key="1">
    <source>
        <dbReference type="SAM" id="MobiDB-lite"/>
    </source>
</evidence>
<dbReference type="Proteomes" id="UP000248405">
    <property type="component" value="Unassembled WGS sequence"/>
</dbReference>
<protein>
    <submittedName>
        <fullName evidence="2">Uncharacterized protein</fullName>
    </submittedName>
</protein>
<name>A0A319B3N1_ASPVC</name>
<accession>A0A319B3N1</accession>
<gene>
    <name evidence="2" type="ORF">BO88DRAFT_83893</name>
</gene>
<reference evidence="2" key="1">
    <citation type="submission" date="2016-12" db="EMBL/GenBank/DDBJ databases">
        <title>The genomes of Aspergillus section Nigri reveals drivers in fungal speciation.</title>
        <authorList>
            <consortium name="DOE Joint Genome Institute"/>
            <person name="Vesth T.C."/>
            <person name="Nybo J."/>
            <person name="Theobald S."/>
            <person name="Brandl J."/>
            <person name="Frisvad J.C."/>
            <person name="Nielsen K.F."/>
            <person name="Lyhne E.K."/>
            <person name="Kogle M.E."/>
            <person name="Kuo A."/>
            <person name="Riley R."/>
            <person name="Clum A."/>
            <person name="Nolan M."/>
            <person name="Lipzen A."/>
            <person name="Salamov A."/>
            <person name="Henrissat B."/>
            <person name="Wiebenga A."/>
            <person name="De Vries R.P."/>
            <person name="Grigoriev I.V."/>
            <person name="Mortensen U.H."/>
            <person name="Andersen M.R."/>
            <person name="Baker S.E."/>
        </authorList>
    </citation>
    <scope>NUCLEOTIDE SEQUENCE [LARGE SCALE GENOMIC DNA]</scope>
    <source>
        <strain evidence="2">CBS 113365</strain>
    </source>
</reference>
<evidence type="ECO:0000313" key="3">
    <source>
        <dbReference type="Proteomes" id="UP000248405"/>
    </source>
</evidence>
<keyword evidence="3" id="KW-1185">Reference proteome</keyword>